<proteinExistence type="predicted"/>
<dbReference type="Proteomes" id="UP000553776">
    <property type="component" value="Unassembled WGS sequence"/>
</dbReference>
<evidence type="ECO:0000256" key="1">
    <source>
        <dbReference type="SAM" id="Phobius"/>
    </source>
</evidence>
<keyword evidence="3" id="KW-1185">Reference proteome</keyword>
<evidence type="ECO:0000313" key="3">
    <source>
        <dbReference type="Proteomes" id="UP000553776"/>
    </source>
</evidence>
<name>A0A841U773_9BACL</name>
<keyword evidence="1" id="KW-0472">Membrane</keyword>
<gene>
    <name evidence="2" type="ORF">H7B90_20745</name>
</gene>
<dbReference type="AlphaFoldDB" id="A0A841U773"/>
<evidence type="ECO:0000313" key="2">
    <source>
        <dbReference type="EMBL" id="MBB6693830.1"/>
    </source>
</evidence>
<sequence>MRIDRLIAGWKGAALGLGVTGGWLLADLLLPEPWGDYFLFGALAVVNVAAGWKLAVLHAEKEREASEVRPVGAGSAVPSESD</sequence>
<keyword evidence="1" id="KW-0812">Transmembrane</keyword>
<organism evidence="2 3">
    <name type="scientific">Cohnella xylanilytica</name>
    <dbReference type="NCBI Taxonomy" id="557555"/>
    <lineage>
        <taxon>Bacteria</taxon>
        <taxon>Bacillati</taxon>
        <taxon>Bacillota</taxon>
        <taxon>Bacilli</taxon>
        <taxon>Bacillales</taxon>
        <taxon>Paenibacillaceae</taxon>
        <taxon>Cohnella</taxon>
    </lineage>
</organism>
<accession>A0A841U773</accession>
<comment type="caution">
    <text evidence="2">The sequence shown here is derived from an EMBL/GenBank/DDBJ whole genome shotgun (WGS) entry which is preliminary data.</text>
</comment>
<dbReference type="RefSeq" id="WP_185137802.1">
    <property type="nucleotide sequence ID" value="NZ_BORM01000021.1"/>
</dbReference>
<dbReference type="EMBL" id="JACJVR010000079">
    <property type="protein sequence ID" value="MBB6693830.1"/>
    <property type="molecule type" value="Genomic_DNA"/>
</dbReference>
<reference evidence="2 3" key="1">
    <citation type="submission" date="2020-08" db="EMBL/GenBank/DDBJ databases">
        <title>Cohnella phylogeny.</title>
        <authorList>
            <person name="Dunlap C."/>
        </authorList>
    </citation>
    <scope>NUCLEOTIDE SEQUENCE [LARGE SCALE GENOMIC DNA]</scope>
    <source>
        <strain evidence="2 3">DSM 25239</strain>
    </source>
</reference>
<feature type="transmembrane region" description="Helical" evidence="1">
    <location>
        <begin position="37"/>
        <end position="56"/>
    </location>
</feature>
<feature type="transmembrane region" description="Helical" evidence="1">
    <location>
        <begin position="12"/>
        <end position="31"/>
    </location>
</feature>
<keyword evidence="1" id="KW-1133">Transmembrane helix</keyword>
<protein>
    <submittedName>
        <fullName evidence="2">Uncharacterized protein</fullName>
    </submittedName>
</protein>